<evidence type="ECO:0000256" key="4">
    <source>
        <dbReference type="ARBA" id="ARBA00016377"/>
    </source>
</evidence>
<dbReference type="InterPro" id="IPR000086">
    <property type="entry name" value="NUDIX_hydrolase_dom"/>
</dbReference>
<evidence type="ECO:0000256" key="5">
    <source>
        <dbReference type="ARBA" id="ARBA00022801"/>
    </source>
</evidence>
<gene>
    <name evidence="9" type="ORF">CRP01_27390</name>
</gene>
<dbReference type="Gene3D" id="3.90.79.10">
    <property type="entry name" value="Nucleoside Triphosphate Pyrophosphohydrolase"/>
    <property type="match status" value="1"/>
</dbReference>
<reference evidence="9 10" key="1">
    <citation type="submission" date="2017-10" db="EMBL/GenBank/DDBJ databases">
        <title>The draft genome sequence of Lewinella nigricans NBRC 102662.</title>
        <authorList>
            <person name="Wang K."/>
        </authorList>
    </citation>
    <scope>NUCLEOTIDE SEQUENCE [LARGE SCALE GENOMIC DNA]</scope>
    <source>
        <strain evidence="9 10">NBRC 102662</strain>
    </source>
</reference>
<dbReference type="GO" id="GO:0006753">
    <property type="term" value="P:nucleoside phosphate metabolic process"/>
    <property type="evidence" value="ECO:0007669"/>
    <property type="project" value="TreeGrafter"/>
</dbReference>
<dbReference type="OrthoDB" id="9806150at2"/>
<dbReference type="InterPro" id="IPR015797">
    <property type="entry name" value="NUDIX_hydrolase-like_dom_sf"/>
</dbReference>
<evidence type="ECO:0000256" key="3">
    <source>
        <dbReference type="ARBA" id="ARBA00007275"/>
    </source>
</evidence>
<evidence type="ECO:0000256" key="6">
    <source>
        <dbReference type="ARBA" id="ARBA00032162"/>
    </source>
</evidence>
<evidence type="ECO:0000256" key="2">
    <source>
        <dbReference type="ARBA" id="ARBA00001946"/>
    </source>
</evidence>
<keyword evidence="10" id="KW-1185">Reference proteome</keyword>
<name>A0A2D0N4G5_FLAN2</name>
<protein>
    <recommendedName>
        <fullName evidence="4">GDP-mannose pyrophosphatase</fullName>
    </recommendedName>
    <alternativeName>
        <fullName evidence="6">GDP-mannose hydrolase</fullName>
    </alternativeName>
    <alternativeName>
        <fullName evidence="7">GDPMK</fullName>
    </alternativeName>
</protein>
<dbReference type="SUPFAM" id="SSF55811">
    <property type="entry name" value="Nudix"/>
    <property type="match status" value="1"/>
</dbReference>
<comment type="cofactor">
    <cofactor evidence="2">
        <name>Mg(2+)</name>
        <dbReference type="ChEBI" id="CHEBI:18420"/>
    </cofactor>
</comment>
<evidence type="ECO:0000313" key="9">
    <source>
        <dbReference type="EMBL" id="PHN03411.1"/>
    </source>
</evidence>
<keyword evidence="5" id="KW-0378">Hydrolase</keyword>
<dbReference type="EMBL" id="PDUD01000032">
    <property type="protein sequence ID" value="PHN03411.1"/>
    <property type="molecule type" value="Genomic_DNA"/>
</dbReference>
<dbReference type="GO" id="GO:0016787">
    <property type="term" value="F:hydrolase activity"/>
    <property type="evidence" value="ECO:0007669"/>
    <property type="project" value="UniProtKB-KW"/>
</dbReference>
<feature type="domain" description="Nudix hydrolase" evidence="8">
    <location>
        <begin position="56"/>
        <end position="185"/>
    </location>
</feature>
<dbReference type="PANTHER" id="PTHR11839">
    <property type="entry name" value="UDP/ADP-SUGAR PYROPHOSPHATASE"/>
    <property type="match status" value="1"/>
</dbReference>
<organism evidence="9 10">
    <name type="scientific">Flavilitoribacter nigricans (strain ATCC 23147 / DSM 23189 / NBRC 102662 / NCIMB 1420 / SS-2)</name>
    <name type="common">Lewinella nigricans</name>
    <dbReference type="NCBI Taxonomy" id="1122177"/>
    <lineage>
        <taxon>Bacteria</taxon>
        <taxon>Pseudomonadati</taxon>
        <taxon>Bacteroidota</taxon>
        <taxon>Saprospiria</taxon>
        <taxon>Saprospirales</taxon>
        <taxon>Lewinellaceae</taxon>
        <taxon>Flavilitoribacter</taxon>
    </lineage>
</organism>
<evidence type="ECO:0000313" key="10">
    <source>
        <dbReference type="Proteomes" id="UP000223913"/>
    </source>
</evidence>
<dbReference type="CDD" id="cd03424">
    <property type="entry name" value="NUDIX_ADPRase_Nudt5_UGPPase_Nudt14"/>
    <property type="match status" value="1"/>
</dbReference>
<comment type="caution">
    <text evidence="9">The sequence shown here is derived from an EMBL/GenBank/DDBJ whole genome shotgun (WGS) entry which is preliminary data.</text>
</comment>
<evidence type="ECO:0000259" key="8">
    <source>
        <dbReference type="PROSITE" id="PS51462"/>
    </source>
</evidence>
<sequence length="201" mass="22912">MAGCCNFSHLFRTKPGEPRPMWKKLSERIAYKGWRQIKVKQFELPDGKIAEFDILSSRSFVTVAAFTTGGELILIRQYRPGPERELLSFCEGAIDPGETPVQSAHRELLEETGYATEELIFLKKRYSAYTDQEQFFFLALNCRYQQAPEPDAGEFLSVELSPESHFRAMLRDADNDLFNNIDAAYLALDFISGRTTPPSKP</sequence>
<comment type="catalytic activity">
    <reaction evidence="1">
        <text>GDP-alpha-D-mannose + H2O = alpha-D-mannose 1-phosphate + GMP + 2 H(+)</text>
        <dbReference type="Rhea" id="RHEA:27978"/>
        <dbReference type="ChEBI" id="CHEBI:15377"/>
        <dbReference type="ChEBI" id="CHEBI:15378"/>
        <dbReference type="ChEBI" id="CHEBI:57527"/>
        <dbReference type="ChEBI" id="CHEBI:58115"/>
        <dbReference type="ChEBI" id="CHEBI:58409"/>
    </reaction>
</comment>
<dbReference type="Proteomes" id="UP000223913">
    <property type="component" value="Unassembled WGS sequence"/>
</dbReference>
<dbReference type="PROSITE" id="PS51462">
    <property type="entry name" value="NUDIX"/>
    <property type="match status" value="1"/>
</dbReference>
<accession>A0A2D0N4G5</accession>
<evidence type="ECO:0000256" key="7">
    <source>
        <dbReference type="ARBA" id="ARBA00032272"/>
    </source>
</evidence>
<comment type="similarity">
    <text evidence="3">Belongs to the Nudix hydrolase family. NudK subfamily.</text>
</comment>
<evidence type="ECO:0000256" key="1">
    <source>
        <dbReference type="ARBA" id="ARBA00000847"/>
    </source>
</evidence>
<dbReference type="GO" id="GO:0019693">
    <property type="term" value="P:ribose phosphate metabolic process"/>
    <property type="evidence" value="ECO:0007669"/>
    <property type="project" value="TreeGrafter"/>
</dbReference>
<dbReference type="AlphaFoldDB" id="A0A2D0N4G5"/>
<dbReference type="Pfam" id="PF00293">
    <property type="entry name" value="NUDIX"/>
    <property type="match status" value="1"/>
</dbReference>
<dbReference type="PANTHER" id="PTHR11839:SF18">
    <property type="entry name" value="NUDIX HYDROLASE DOMAIN-CONTAINING PROTEIN"/>
    <property type="match status" value="1"/>
</dbReference>
<proteinExistence type="inferred from homology"/>